<dbReference type="PANTHER" id="PTHR21139">
    <property type="entry name" value="TRIOSEPHOSPHATE ISOMERASE"/>
    <property type="match status" value="1"/>
</dbReference>
<dbReference type="InterPro" id="IPR035990">
    <property type="entry name" value="TIM_sf"/>
</dbReference>
<comment type="subunit">
    <text evidence="3">Homodimer.</text>
</comment>
<evidence type="ECO:0000256" key="3">
    <source>
        <dbReference type="RuleBase" id="RU363013"/>
    </source>
</evidence>
<dbReference type="PANTHER" id="PTHR21139:SF42">
    <property type="entry name" value="TRIOSEPHOSPHATE ISOMERASE"/>
    <property type="match status" value="1"/>
</dbReference>
<comment type="similarity">
    <text evidence="1 3">Belongs to the triosephosphate isomerase family.</text>
</comment>
<comment type="caution">
    <text evidence="4">The sequence shown here is derived from an EMBL/GenBank/DDBJ whole genome shotgun (WGS) entry which is preliminary data.</text>
</comment>
<reference evidence="4" key="1">
    <citation type="journal article" date="2021" name="PeerJ">
        <title>Extensive microbial diversity within the chicken gut microbiome revealed by metagenomics and culture.</title>
        <authorList>
            <person name="Gilroy R."/>
            <person name="Ravi A."/>
            <person name="Getino M."/>
            <person name="Pursley I."/>
            <person name="Horton D.L."/>
            <person name="Alikhan N.F."/>
            <person name="Baker D."/>
            <person name="Gharbi K."/>
            <person name="Hall N."/>
            <person name="Watson M."/>
            <person name="Adriaenssens E.M."/>
            <person name="Foster-Nyarko E."/>
            <person name="Jarju S."/>
            <person name="Secka A."/>
            <person name="Antonio M."/>
            <person name="Oren A."/>
            <person name="Chaudhuri R.R."/>
            <person name="La Ragione R."/>
            <person name="Hildebrand F."/>
            <person name="Pallen M.J."/>
        </authorList>
    </citation>
    <scope>NUCLEOTIDE SEQUENCE</scope>
    <source>
        <strain evidence="4">A5-1222</strain>
    </source>
</reference>
<dbReference type="InterPro" id="IPR013785">
    <property type="entry name" value="Aldolase_TIM"/>
</dbReference>
<keyword evidence="3" id="KW-0312">Gluconeogenesis</keyword>
<dbReference type="EC" id="5.3.1.1" evidence="3"/>
<protein>
    <recommendedName>
        <fullName evidence="3">Triosephosphate isomerase</fullName>
        <ecNumber evidence="3">5.3.1.1</ecNumber>
    </recommendedName>
</protein>
<dbReference type="CDD" id="cd00311">
    <property type="entry name" value="TIM"/>
    <property type="match status" value="1"/>
</dbReference>
<reference evidence="4" key="2">
    <citation type="submission" date="2021-04" db="EMBL/GenBank/DDBJ databases">
        <authorList>
            <person name="Gilroy R."/>
        </authorList>
    </citation>
    <scope>NUCLEOTIDE SEQUENCE</scope>
    <source>
        <strain evidence="4">A5-1222</strain>
    </source>
</reference>
<evidence type="ECO:0000313" key="4">
    <source>
        <dbReference type="EMBL" id="MBU3831043.1"/>
    </source>
</evidence>
<evidence type="ECO:0000256" key="2">
    <source>
        <dbReference type="ARBA" id="ARBA00023235"/>
    </source>
</evidence>
<dbReference type="SUPFAM" id="SSF51351">
    <property type="entry name" value="Triosephosphate isomerase (TIM)"/>
    <property type="match status" value="1"/>
</dbReference>
<dbReference type="AlphaFoldDB" id="A0A9E2KXT4"/>
<evidence type="ECO:0000256" key="1">
    <source>
        <dbReference type="ARBA" id="ARBA00007422"/>
    </source>
</evidence>
<dbReference type="GO" id="GO:0004807">
    <property type="term" value="F:triose-phosphate isomerase activity"/>
    <property type="evidence" value="ECO:0007669"/>
    <property type="project" value="UniProtKB-EC"/>
</dbReference>
<accession>A0A9E2KXT4</accession>
<dbReference type="Proteomes" id="UP000824247">
    <property type="component" value="Unassembled WGS sequence"/>
</dbReference>
<dbReference type="GO" id="GO:0046166">
    <property type="term" value="P:glyceraldehyde-3-phosphate biosynthetic process"/>
    <property type="evidence" value="ECO:0007669"/>
    <property type="project" value="TreeGrafter"/>
</dbReference>
<dbReference type="GO" id="GO:0019563">
    <property type="term" value="P:glycerol catabolic process"/>
    <property type="evidence" value="ECO:0007669"/>
    <property type="project" value="TreeGrafter"/>
</dbReference>
<dbReference type="PROSITE" id="PS51440">
    <property type="entry name" value="TIM_2"/>
    <property type="match status" value="1"/>
</dbReference>
<dbReference type="Gene3D" id="3.20.20.70">
    <property type="entry name" value="Aldolase class I"/>
    <property type="match status" value="1"/>
</dbReference>
<dbReference type="GO" id="GO:0006096">
    <property type="term" value="P:glycolytic process"/>
    <property type="evidence" value="ECO:0007669"/>
    <property type="project" value="UniProtKB-KW"/>
</dbReference>
<comment type="pathway">
    <text evidence="3">Carbohydrate biosynthesis; gluconeogenesis.</text>
</comment>
<keyword evidence="2 3" id="KW-0413">Isomerase</keyword>
<evidence type="ECO:0000313" key="5">
    <source>
        <dbReference type="Proteomes" id="UP000824247"/>
    </source>
</evidence>
<dbReference type="GO" id="GO:0006094">
    <property type="term" value="P:gluconeogenesis"/>
    <property type="evidence" value="ECO:0007669"/>
    <property type="project" value="UniProtKB-KW"/>
</dbReference>
<comment type="pathway">
    <text evidence="3">Carbohydrate degradation; glycolysis; D-glyceraldehyde 3-phosphate from glycerone phosphate: step 1/1.</text>
</comment>
<dbReference type="GO" id="GO:0005829">
    <property type="term" value="C:cytosol"/>
    <property type="evidence" value="ECO:0007669"/>
    <property type="project" value="TreeGrafter"/>
</dbReference>
<gene>
    <name evidence="4" type="ORF">H9897_02715</name>
</gene>
<name>A0A9E2KXT4_9BACT</name>
<sequence>MNKNSKETIEFLSNLKEMNKKFNYVIFVNYLNLINAKKFSSNQISIGAQSGYWIDNGNYTSQISIKQIADENIEWIMLGHSEDIKYNNLSINNINNQIQKAIENNLKIVLCFGDEVYESNIVKRINILVDKLLKLKINEIDLSNIVLAYEPIFAIGGNYQVNVNEIIEIITNIKEYFFSNFGINLSIIYGGSVNNKNFNSLYNSKILDGVLIGSYAWNIENICQIEEDYE</sequence>
<dbReference type="EMBL" id="JAHLFM010000041">
    <property type="protein sequence ID" value="MBU3831043.1"/>
    <property type="molecule type" value="Genomic_DNA"/>
</dbReference>
<comment type="catalytic activity">
    <reaction evidence="3">
        <text>D-glyceraldehyde 3-phosphate = dihydroxyacetone phosphate</text>
        <dbReference type="Rhea" id="RHEA:18585"/>
        <dbReference type="ChEBI" id="CHEBI:57642"/>
        <dbReference type="ChEBI" id="CHEBI:59776"/>
        <dbReference type="EC" id="5.3.1.1"/>
    </reaction>
</comment>
<comment type="subcellular location">
    <subcellularLocation>
        <location evidence="3">Cytoplasm</location>
    </subcellularLocation>
</comment>
<keyword evidence="3" id="KW-0324">Glycolysis</keyword>
<dbReference type="Pfam" id="PF00121">
    <property type="entry name" value="TIM"/>
    <property type="match status" value="1"/>
</dbReference>
<keyword evidence="3" id="KW-0963">Cytoplasm</keyword>
<dbReference type="InterPro" id="IPR000652">
    <property type="entry name" value="Triosephosphate_isomerase"/>
</dbReference>
<proteinExistence type="inferred from homology"/>
<organism evidence="4 5">
    <name type="scientific">Candidatus Ureaplasma intestinipullorum</name>
    <dbReference type="NCBI Taxonomy" id="2838770"/>
    <lineage>
        <taxon>Bacteria</taxon>
        <taxon>Bacillati</taxon>
        <taxon>Mycoplasmatota</taxon>
        <taxon>Mycoplasmoidales</taxon>
        <taxon>Mycoplasmoidaceae</taxon>
        <taxon>Ureaplasma</taxon>
    </lineage>
</organism>